<dbReference type="EMBL" id="AP014968">
    <property type="protein sequence ID" value="BAT17205.1"/>
    <property type="molecule type" value="Genomic_DNA"/>
</dbReference>
<evidence type="ECO:0000313" key="2">
    <source>
        <dbReference type="Proteomes" id="UP000059680"/>
    </source>
</evidence>
<keyword evidence="2" id="KW-1185">Reference proteome</keyword>
<gene>
    <name evidence="1" type="ordered locus">Os12g0492350</name>
    <name evidence="1" type="ORF">OSNPB_120492350</name>
</gene>
<dbReference type="AlphaFoldDB" id="A0A0P0YA86"/>
<reference evidence="1 2" key="2">
    <citation type="journal article" date="2013" name="Plant Cell Physiol.">
        <title>Rice Annotation Project Database (RAP-DB): an integrative and interactive database for rice genomics.</title>
        <authorList>
            <person name="Sakai H."/>
            <person name="Lee S.S."/>
            <person name="Tanaka T."/>
            <person name="Numa H."/>
            <person name="Kim J."/>
            <person name="Kawahara Y."/>
            <person name="Wakimoto H."/>
            <person name="Yang C.C."/>
            <person name="Iwamoto M."/>
            <person name="Abe T."/>
            <person name="Yamada Y."/>
            <person name="Muto A."/>
            <person name="Inokuchi H."/>
            <person name="Ikemura T."/>
            <person name="Matsumoto T."/>
            <person name="Sasaki T."/>
            <person name="Itoh T."/>
        </authorList>
    </citation>
    <scope>NUCLEOTIDE SEQUENCE [LARGE SCALE GENOMIC DNA]</scope>
    <source>
        <strain evidence="2">cv. Nipponbare</strain>
    </source>
</reference>
<reference evidence="2" key="1">
    <citation type="journal article" date="2005" name="Nature">
        <title>The map-based sequence of the rice genome.</title>
        <authorList>
            <consortium name="International rice genome sequencing project (IRGSP)"/>
            <person name="Matsumoto T."/>
            <person name="Wu J."/>
            <person name="Kanamori H."/>
            <person name="Katayose Y."/>
            <person name="Fujisawa M."/>
            <person name="Namiki N."/>
            <person name="Mizuno H."/>
            <person name="Yamamoto K."/>
            <person name="Antonio B.A."/>
            <person name="Baba T."/>
            <person name="Sakata K."/>
            <person name="Nagamura Y."/>
            <person name="Aoki H."/>
            <person name="Arikawa K."/>
            <person name="Arita K."/>
            <person name="Bito T."/>
            <person name="Chiden Y."/>
            <person name="Fujitsuka N."/>
            <person name="Fukunaka R."/>
            <person name="Hamada M."/>
            <person name="Harada C."/>
            <person name="Hayashi A."/>
            <person name="Hijishita S."/>
            <person name="Honda M."/>
            <person name="Hosokawa S."/>
            <person name="Ichikawa Y."/>
            <person name="Idonuma A."/>
            <person name="Iijima M."/>
            <person name="Ikeda M."/>
            <person name="Ikeno M."/>
            <person name="Ito K."/>
            <person name="Ito S."/>
            <person name="Ito T."/>
            <person name="Ito Y."/>
            <person name="Ito Y."/>
            <person name="Iwabuchi A."/>
            <person name="Kamiya K."/>
            <person name="Karasawa W."/>
            <person name="Kurita K."/>
            <person name="Katagiri S."/>
            <person name="Kikuta A."/>
            <person name="Kobayashi H."/>
            <person name="Kobayashi N."/>
            <person name="Machita K."/>
            <person name="Maehara T."/>
            <person name="Masukawa M."/>
            <person name="Mizubayashi T."/>
            <person name="Mukai Y."/>
            <person name="Nagasaki H."/>
            <person name="Nagata Y."/>
            <person name="Naito S."/>
            <person name="Nakashima M."/>
            <person name="Nakama Y."/>
            <person name="Nakamichi Y."/>
            <person name="Nakamura M."/>
            <person name="Meguro A."/>
            <person name="Negishi M."/>
            <person name="Ohta I."/>
            <person name="Ohta T."/>
            <person name="Okamoto M."/>
            <person name="Ono N."/>
            <person name="Saji S."/>
            <person name="Sakaguchi M."/>
            <person name="Sakai K."/>
            <person name="Shibata M."/>
            <person name="Shimokawa T."/>
            <person name="Song J."/>
            <person name="Takazaki Y."/>
            <person name="Terasawa K."/>
            <person name="Tsugane M."/>
            <person name="Tsuji K."/>
            <person name="Ueda S."/>
            <person name="Waki K."/>
            <person name="Yamagata H."/>
            <person name="Yamamoto M."/>
            <person name="Yamamoto S."/>
            <person name="Yamane H."/>
            <person name="Yoshiki S."/>
            <person name="Yoshihara R."/>
            <person name="Yukawa K."/>
            <person name="Zhong H."/>
            <person name="Yano M."/>
            <person name="Yuan Q."/>
            <person name="Ouyang S."/>
            <person name="Liu J."/>
            <person name="Jones K.M."/>
            <person name="Gansberger K."/>
            <person name="Moffat K."/>
            <person name="Hill J."/>
            <person name="Bera J."/>
            <person name="Fadrosh D."/>
            <person name="Jin S."/>
            <person name="Johri S."/>
            <person name="Kim M."/>
            <person name="Overton L."/>
            <person name="Reardon M."/>
            <person name="Tsitrin T."/>
            <person name="Vuong H."/>
            <person name="Weaver B."/>
            <person name="Ciecko A."/>
            <person name="Tallon L."/>
            <person name="Jackson J."/>
            <person name="Pai G."/>
            <person name="Aken S.V."/>
            <person name="Utterback T."/>
            <person name="Reidmuller S."/>
            <person name="Feldblyum T."/>
            <person name="Hsiao J."/>
            <person name="Zismann V."/>
            <person name="Iobst S."/>
            <person name="de Vazeille A.R."/>
            <person name="Buell C.R."/>
            <person name="Ying K."/>
            <person name="Li Y."/>
            <person name="Lu T."/>
            <person name="Huang Y."/>
            <person name="Zhao Q."/>
            <person name="Feng Q."/>
            <person name="Zhang L."/>
            <person name="Zhu J."/>
            <person name="Weng Q."/>
            <person name="Mu J."/>
            <person name="Lu Y."/>
            <person name="Fan D."/>
            <person name="Liu Y."/>
            <person name="Guan J."/>
            <person name="Zhang Y."/>
            <person name="Yu S."/>
            <person name="Liu X."/>
            <person name="Zhang Y."/>
            <person name="Hong G."/>
            <person name="Han B."/>
            <person name="Choisne N."/>
            <person name="Demange N."/>
            <person name="Orjeda G."/>
            <person name="Samain S."/>
            <person name="Cattolico L."/>
            <person name="Pelletier E."/>
            <person name="Couloux A."/>
            <person name="Segurens B."/>
            <person name="Wincker P."/>
            <person name="D'Hont A."/>
            <person name="Scarpelli C."/>
            <person name="Weissenbach J."/>
            <person name="Salanoubat M."/>
            <person name="Quetier F."/>
            <person name="Yu Y."/>
            <person name="Kim H.R."/>
            <person name="Rambo T."/>
            <person name="Currie J."/>
            <person name="Collura K."/>
            <person name="Luo M."/>
            <person name="Yang T."/>
            <person name="Ammiraju J.S.S."/>
            <person name="Engler F."/>
            <person name="Soderlund C."/>
            <person name="Wing R.A."/>
            <person name="Palmer L.E."/>
            <person name="de la Bastide M."/>
            <person name="Spiegel L."/>
            <person name="Nascimento L."/>
            <person name="Zutavern T."/>
            <person name="O'Shaughnessy A."/>
            <person name="Dike S."/>
            <person name="Dedhia N."/>
            <person name="Preston R."/>
            <person name="Balija V."/>
            <person name="McCombie W.R."/>
            <person name="Chow T."/>
            <person name="Chen H."/>
            <person name="Chung M."/>
            <person name="Chen C."/>
            <person name="Shaw J."/>
            <person name="Wu H."/>
            <person name="Hsiao K."/>
            <person name="Chao Y."/>
            <person name="Chu M."/>
            <person name="Cheng C."/>
            <person name="Hour A."/>
            <person name="Lee P."/>
            <person name="Lin S."/>
            <person name="Lin Y."/>
            <person name="Liou J."/>
            <person name="Liu S."/>
            <person name="Hsing Y."/>
            <person name="Raghuvanshi S."/>
            <person name="Mohanty A."/>
            <person name="Bharti A.K."/>
            <person name="Gaur A."/>
            <person name="Gupta V."/>
            <person name="Kumar D."/>
            <person name="Ravi V."/>
            <person name="Vij S."/>
            <person name="Kapur A."/>
            <person name="Khurana P."/>
            <person name="Khurana P."/>
            <person name="Khurana J.P."/>
            <person name="Tyagi A.K."/>
            <person name="Gaikwad K."/>
            <person name="Singh A."/>
            <person name="Dalal V."/>
            <person name="Srivastava S."/>
            <person name="Dixit A."/>
            <person name="Pal A.K."/>
            <person name="Ghazi I.A."/>
            <person name="Yadav M."/>
            <person name="Pandit A."/>
            <person name="Bhargava A."/>
            <person name="Sureshbabu K."/>
            <person name="Batra K."/>
            <person name="Sharma T.R."/>
            <person name="Mohapatra T."/>
            <person name="Singh N.K."/>
            <person name="Messing J."/>
            <person name="Nelson A.B."/>
            <person name="Fuks G."/>
            <person name="Kavchok S."/>
            <person name="Keizer G."/>
            <person name="Linton E."/>
            <person name="Llaca V."/>
            <person name="Song R."/>
            <person name="Tanyolac B."/>
            <person name="Young S."/>
            <person name="Ho-Il K."/>
            <person name="Hahn J.H."/>
            <person name="Sangsakoo G."/>
            <person name="Vanavichit A."/>
            <person name="de Mattos Luiz.A.T."/>
            <person name="Zimmer P.D."/>
            <person name="Malone G."/>
            <person name="Dellagostin O."/>
            <person name="de Oliveira A.C."/>
            <person name="Bevan M."/>
            <person name="Bancroft I."/>
            <person name="Minx P."/>
            <person name="Cordum H."/>
            <person name="Wilson R."/>
            <person name="Cheng Z."/>
            <person name="Jin W."/>
            <person name="Jiang J."/>
            <person name="Leong S.A."/>
            <person name="Iwama H."/>
            <person name="Gojobori T."/>
            <person name="Itoh T."/>
            <person name="Niimura Y."/>
            <person name="Fujii Y."/>
            <person name="Habara T."/>
            <person name="Sakai H."/>
            <person name="Sato Y."/>
            <person name="Wilson G."/>
            <person name="Kumar K."/>
            <person name="McCouch S."/>
            <person name="Juretic N."/>
            <person name="Hoen D."/>
            <person name="Wright S."/>
            <person name="Bruskiewich R."/>
            <person name="Bureau T."/>
            <person name="Miyao A."/>
            <person name="Hirochika H."/>
            <person name="Nishikawa T."/>
            <person name="Kadowaki K."/>
            <person name="Sugiura M."/>
            <person name="Burr B."/>
            <person name="Sasaki T."/>
        </authorList>
    </citation>
    <scope>NUCLEOTIDE SEQUENCE [LARGE SCALE GENOMIC DNA]</scope>
    <source>
        <strain evidence="2">cv. Nipponbare</strain>
    </source>
</reference>
<reference evidence="1 2" key="3">
    <citation type="journal article" date="2013" name="Rice">
        <title>Improvement of the Oryza sativa Nipponbare reference genome using next generation sequence and optical map data.</title>
        <authorList>
            <person name="Kawahara Y."/>
            <person name="de la Bastide M."/>
            <person name="Hamilton J.P."/>
            <person name="Kanamori H."/>
            <person name="McCombie W.R."/>
            <person name="Ouyang S."/>
            <person name="Schwartz D.C."/>
            <person name="Tanaka T."/>
            <person name="Wu J."/>
            <person name="Zhou S."/>
            <person name="Childs K.L."/>
            <person name="Davidson R.M."/>
            <person name="Lin H."/>
            <person name="Quesada-Ocampo L."/>
            <person name="Vaillancourt B."/>
            <person name="Sakai H."/>
            <person name="Lee S.S."/>
            <person name="Kim J."/>
            <person name="Numa H."/>
            <person name="Itoh T."/>
            <person name="Buell C.R."/>
            <person name="Matsumoto T."/>
        </authorList>
    </citation>
    <scope>NUCLEOTIDE SEQUENCE [LARGE SCALE GENOMIC DNA]</scope>
    <source>
        <strain evidence="2">cv. Nipponbare</strain>
    </source>
</reference>
<protein>
    <submittedName>
        <fullName evidence="1">Os12g0492350 protein</fullName>
    </submittedName>
</protein>
<name>A0A0P0YA86_ORYSJ</name>
<organism evidence="1 2">
    <name type="scientific">Oryza sativa subsp. japonica</name>
    <name type="common">Rice</name>
    <dbReference type="NCBI Taxonomy" id="39947"/>
    <lineage>
        <taxon>Eukaryota</taxon>
        <taxon>Viridiplantae</taxon>
        <taxon>Streptophyta</taxon>
        <taxon>Embryophyta</taxon>
        <taxon>Tracheophyta</taxon>
        <taxon>Spermatophyta</taxon>
        <taxon>Magnoliopsida</taxon>
        <taxon>Liliopsida</taxon>
        <taxon>Poales</taxon>
        <taxon>Poaceae</taxon>
        <taxon>BOP clade</taxon>
        <taxon>Oryzoideae</taxon>
        <taxon>Oryzeae</taxon>
        <taxon>Oryzinae</taxon>
        <taxon>Oryza</taxon>
        <taxon>Oryza sativa</taxon>
    </lineage>
</organism>
<evidence type="ECO:0000313" key="1">
    <source>
        <dbReference type="EMBL" id="BAT17205.1"/>
    </source>
</evidence>
<sequence length="88" mass="9293">MGGWASMLRHICLTTSSSLSLSVVVSYIGDACQGSPHSLTDAVVVTSFARTTGYIMALLAIVNCAPWIYLVDSTGLPHFFHARGCSNG</sequence>
<accession>A0A0P0YA86</accession>
<proteinExistence type="predicted"/>
<dbReference type="PaxDb" id="39947-A0A0P0YA86"/>
<dbReference type="Proteomes" id="UP000059680">
    <property type="component" value="Chromosome 12"/>
</dbReference>
<dbReference type="InParanoid" id="A0A0P0YA86"/>